<proteinExistence type="predicted"/>
<evidence type="ECO:0000313" key="2">
    <source>
        <dbReference type="Proteomes" id="UP000624325"/>
    </source>
</evidence>
<name>A0ABQ4C5V1_9ACTN</name>
<protein>
    <recommendedName>
        <fullName evidence="3">PRC-barrel domain protein</fullName>
    </recommendedName>
</protein>
<dbReference type="RefSeq" id="WP_203704552.1">
    <property type="nucleotide sequence ID" value="NZ_BAAALU010000004.1"/>
</dbReference>
<accession>A0ABQ4C5V1</accession>
<gene>
    <name evidence="1" type="ORF">Air01nite_42530</name>
</gene>
<dbReference type="Proteomes" id="UP000624325">
    <property type="component" value="Unassembled WGS sequence"/>
</dbReference>
<evidence type="ECO:0008006" key="3">
    <source>
        <dbReference type="Google" id="ProtNLM"/>
    </source>
</evidence>
<comment type="caution">
    <text evidence="1">The sequence shown here is derived from an EMBL/GenBank/DDBJ whole genome shotgun (WGS) entry which is preliminary data.</text>
</comment>
<evidence type="ECO:0000313" key="1">
    <source>
        <dbReference type="EMBL" id="GIF58158.1"/>
    </source>
</evidence>
<reference evidence="1 2" key="1">
    <citation type="submission" date="2021-01" db="EMBL/GenBank/DDBJ databases">
        <title>Whole genome shotgun sequence of Asanoa iriomotensis NBRC 100142.</title>
        <authorList>
            <person name="Komaki H."/>
            <person name="Tamura T."/>
        </authorList>
    </citation>
    <scope>NUCLEOTIDE SEQUENCE [LARGE SCALE GENOMIC DNA]</scope>
    <source>
        <strain evidence="1 2">NBRC 100142</strain>
    </source>
</reference>
<dbReference type="EMBL" id="BONC01000030">
    <property type="protein sequence ID" value="GIF58158.1"/>
    <property type="molecule type" value="Genomic_DNA"/>
</dbReference>
<keyword evidence="2" id="KW-1185">Reference proteome</keyword>
<sequence length="131" mass="14235">MSDIRSGRYTSDQQPHRLRPGLTVVDRSGAKIGRVRDLHRPDPLAVADDGRRIGDMGDVESMIPGWTRHSLPGVPGAMAARLVREGYVRIVLTGPPPRRTCYAALTDVADVDDDSVILTVGAADLPLEARR</sequence>
<organism evidence="1 2">
    <name type="scientific">Asanoa iriomotensis</name>
    <dbReference type="NCBI Taxonomy" id="234613"/>
    <lineage>
        <taxon>Bacteria</taxon>
        <taxon>Bacillati</taxon>
        <taxon>Actinomycetota</taxon>
        <taxon>Actinomycetes</taxon>
        <taxon>Micromonosporales</taxon>
        <taxon>Micromonosporaceae</taxon>
        <taxon>Asanoa</taxon>
    </lineage>
</organism>